<proteinExistence type="predicted"/>
<name>A0A914WWU0_9BILA</name>
<dbReference type="AlphaFoldDB" id="A0A914WWU0"/>
<accession>A0A914WWU0</accession>
<reference evidence="2" key="1">
    <citation type="submission" date="2022-11" db="UniProtKB">
        <authorList>
            <consortium name="WormBaseParasite"/>
        </authorList>
    </citation>
    <scope>IDENTIFICATION</scope>
</reference>
<evidence type="ECO:0000313" key="1">
    <source>
        <dbReference type="Proteomes" id="UP000887566"/>
    </source>
</evidence>
<evidence type="ECO:0000313" key="2">
    <source>
        <dbReference type="WBParaSite" id="PSAMB.scaffold5419size11737.g26556.t1"/>
    </source>
</evidence>
<dbReference type="Proteomes" id="UP000887566">
    <property type="component" value="Unplaced"/>
</dbReference>
<sequence>MDNSDVRVASHPLVCPRCVIASAEVRPDGLSRTCRRYVAVSGNEGNGAPTLSLSASDMGGNILDGIWTGELPLLLWEGRFQHTVGQRRWRGC</sequence>
<organism evidence="1 2">
    <name type="scientific">Plectus sambesii</name>
    <dbReference type="NCBI Taxonomy" id="2011161"/>
    <lineage>
        <taxon>Eukaryota</taxon>
        <taxon>Metazoa</taxon>
        <taxon>Ecdysozoa</taxon>
        <taxon>Nematoda</taxon>
        <taxon>Chromadorea</taxon>
        <taxon>Plectida</taxon>
        <taxon>Plectina</taxon>
        <taxon>Plectoidea</taxon>
        <taxon>Plectidae</taxon>
        <taxon>Plectus</taxon>
    </lineage>
</organism>
<keyword evidence="1" id="KW-1185">Reference proteome</keyword>
<protein>
    <submittedName>
        <fullName evidence="2">Uncharacterized protein</fullName>
    </submittedName>
</protein>
<dbReference type="WBParaSite" id="PSAMB.scaffold5419size11737.g26556.t1">
    <property type="protein sequence ID" value="PSAMB.scaffold5419size11737.g26556.t1"/>
    <property type="gene ID" value="PSAMB.scaffold5419size11737.g26556"/>
</dbReference>